<dbReference type="AlphaFoldDB" id="A0A653EPL2"/>
<accession>A0A653EPL2</accession>
<sequence length="149" mass="15768">MQGRRQHTVAHGLDHLDHPGHTGGGLRMTHVGLDGTQPQRPIRIAFLAVGRQDRLGLNGIASPGTGGMGLHHIHIRPAQSRCGQRQTDHLLLGGLAGSDKPVAGPVLVDRAAADHRQHLMAVAASFGKALKQHHPRALGEAGPIRGSRE</sequence>
<gene>
    <name evidence="2" type="ORF">BIN_B_03010</name>
</gene>
<dbReference type="AntiFam" id="ANF00248">
    <property type="entry name" value="Shadow ORF (opposite ppsD)"/>
</dbReference>
<proteinExistence type="predicted"/>
<evidence type="ECO:0000313" key="2">
    <source>
        <dbReference type="EMBL" id="VTO99419.1"/>
    </source>
</evidence>
<dbReference type="EMBL" id="LR589093">
    <property type="protein sequence ID" value="VTO99419.1"/>
    <property type="molecule type" value="Genomic_DNA"/>
</dbReference>
<name>A0A653EPL2_9MYCO</name>
<organism evidence="2">
    <name type="scientific">Mycobacterium riyadhense</name>
    <dbReference type="NCBI Taxonomy" id="486698"/>
    <lineage>
        <taxon>Bacteria</taxon>
        <taxon>Bacillati</taxon>
        <taxon>Actinomycetota</taxon>
        <taxon>Actinomycetes</taxon>
        <taxon>Mycobacteriales</taxon>
        <taxon>Mycobacteriaceae</taxon>
        <taxon>Mycobacterium</taxon>
    </lineage>
</organism>
<feature type="region of interest" description="Disordered" evidence="1">
    <location>
        <begin position="1"/>
        <end position="24"/>
    </location>
</feature>
<evidence type="ECO:0000256" key="1">
    <source>
        <dbReference type="SAM" id="MobiDB-lite"/>
    </source>
</evidence>
<reference evidence="2" key="1">
    <citation type="submission" date="2019-05" db="EMBL/GenBank/DDBJ databases">
        <authorList>
            <person name="Naeem R."/>
            <person name="Antony C."/>
            <person name="Guan Q."/>
        </authorList>
    </citation>
    <scope>NUCLEOTIDE SEQUENCE</scope>
    <source>
        <strain evidence="2">2</strain>
    </source>
</reference>
<protein>
    <submittedName>
        <fullName evidence="2">Uncharacterized protein</fullName>
    </submittedName>
</protein>